<name>A0A285K540_9ACTN</name>
<reference evidence="1 2" key="1">
    <citation type="submission" date="2017-09" db="EMBL/GenBank/DDBJ databases">
        <authorList>
            <person name="Ehlers B."/>
            <person name="Leendertz F.H."/>
        </authorList>
    </citation>
    <scope>NUCLEOTIDE SEQUENCE [LARGE SCALE GENOMIC DNA]</scope>
    <source>
        <strain evidence="1 2">CGMCC 4.6857</strain>
    </source>
</reference>
<dbReference type="Proteomes" id="UP000219612">
    <property type="component" value="Unassembled WGS sequence"/>
</dbReference>
<gene>
    <name evidence="1" type="ORF">SAMN05421748_1327</name>
</gene>
<organism evidence="1 2">
    <name type="scientific">Paractinoplanes atraurantiacus</name>
    <dbReference type="NCBI Taxonomy" id="1036182"/>
    <lineage>
        <taxon>Bacteria</taxon>
        <taxon>Bacillati</taxon>
        <taxon>Actinomycetota</taxon>
        <taxon>Actinomycetes</taxon>
        <taxon>Micromonosporales</taxon>
        <taxon>Micromonosporaceae</taxon>
        <taxon>Paractinoplanes</taxon>
    </lineage>
</organism>
<dbReference type="AlphaFoldDB" id="A0A285K540"/>
<evidence type="ECO:0000313" key="1">
    <source>
        <dbReference type="EMBL" id="SNY67699.1"/>
    </source>
</evidence>
<evidence type="ECO:0000313" key="2">
    <source>
        <dbReference type="Proteomes" id="UP000219612"/>
    </source>
</evidence>
<protein>
    <submittedName>
        <fullName evidence="1">Uncharacterized protein</fullName>
    </submittedName>
</protein>
<keyword evidence="2" id="KW-1185">Reference proteome</keyword>
<accession>A0A285K540</accession>
<dbReference type="RefSeq" id="WP_097327793.1">
    <property type="nucleotide sequence ID" value="NZ_OBDY01000032.1"/>
</dbReference>
<proteinExistence type="predicted"/>
<dbReference type="OrthoDB" id="3245799at2"/>
<sequence>MSLEWEVVRRRAENGDTLGVTSLLLKATEEERVAFAAEVETHIKALTPKDWWRPATDPTGGFALAVLGTMPSAPRAARLLLRRDIRDKWQQIPIPRLLEIVRGRELSWLGDLATRLAVRLSMDDTWTGGWKLVATLLAESGANPPVTEPVVRCWLDEMLRSPWERPPVPPIDKFRATPYLDLLLPALFEIDGLGAELNRGTMDPATNSWIDEPVFPAVTAQLVAEGRLDRKEILAATIDRLVRGGRPSSLRPFVMLHEALAPTLDESATHAVDYAGLLPDAPSTVAGLSQRALRTVDDAGLLDLETLLEVSRHTLLRKEKVLVKSQLSWLDKAARRTPARSPEILETIAVAFGHPALDIQERALTLTAQHLKRSADHLDTAALDRLAALARGLGGDLAARAAELFGTEEPTPVPGVIELLPSPAVAEMPPPITSAAELATEVAALLHEETAVRWERILAGLVTLHAAGETPALAAALTPLLTRHAEHFAEDHWQPRPRMSFLAAAIRRLADPTFDQAEKGRWHRLMATVNAPWTIGSPVLSEPPDRLLSLRVAELYVRILRSPVPELLATPTLVNGSLDATVLADRIRRFEAAGREPWPLDLEQALLRLPRDSDPAVAADLTSPAGRKMADWLTAGGLADPTSTRIEQAAGRKFEWHAGPEPDPVQPPAVARLSVNLTPTRAPLLRVEDQLVTLRRREVKHVFAHDQILNGSILTATLPHHREVLAAWALPDLSAGADEDQRGAGPLLPLLADCNGPIGPAMTLALAYGLAARHEPDRVAAVDAFLTLAARPDSDRPTTSEPPPHSAPTLATTASFATAVGRDLGDLGALGLIKLNRVVPALADAHRAGASTAVWQALATALPRLLAPAPRGLPDLLELATQVATATGTRAHLPQLPEAAKQKGNSRFAKEAKRLHSVLTR</sequence>
<dbReference type="EMBL" id="OBDY01000032">
    <property type="protein sequence ID" value="SNY67699.1"/>
    <property type="molecule type" value="Genomic_DNA"/>
</dbReference>